<comment type="caution">
    <text evidence="3">The sequence shown here is derived from an EMBL/GenBank/DDBJ whole genome shotgun (WGS) entry which is preliminary data.</text>
</comment>
<proteinExistence type="predicted"/>
<dbReference type="EMBL" id="BEXD01004121">
    <property type="protein sequence ID" value="GBC07107.1"/>
    <property type="molecule type" value="Genomic_DNA"/>
</dbReference>
<dbReference type="Pfam" id="PF07103">
    <property type="entry name" value="DUF1365"/>
    <property type="match status" value="1"/>
</dbReference>
<dbReference type="PANTHER" id="PTHR33973">
    <property type="entry name" value="OS07G0153300 PROTEIN"/>
    <property type="match status" value="1"/>
</dbReference>
<name>A0A2Z6SKK7_9GLOM</name>
<feature type="compositionally biased region" description="Acidic residues" evidence="1">
    <location>
        <begin position="685"/>
        <end position="702"/>
    </location>
</feature>
<keyword evidence="2" id="KW-1133">Transmembrane helix</keyword>
<dbReference type="PANTHER" id="PTHR33973:SF4">
    <property type="entry name" value="OS07G0153300 PROTEIN"/>
    <property type="match status" value="1"/>
</dbReference>
<keyword evidence="2" id="KW-0472">Membrane</keyword>
<accession>A0A2Z6SKK7</accession>
<evidence type="ECO:0000256" key="2">
    <source>
        <dbReference type="SAM" id="Phobius"/>
    </source>
</evidence>
<dbReference type="EMBL" id="BLAL01000261">
    <property type="protein sequence ID" value="GES97699.1"/>
    <property type="molecule type" value="Genomic_DNA"/>
</dbReference>
<dbReference type="InterPro" id="IPR010775">
    <property type="entry name" value="DUF1365"/>
</dbReference>
<keyword evidence="2" id="KW-0812">Transmembrane</keyword>
<reference evidence="4" key="2">
    <citation type="submission" date="2019-10" db="EMBL/GenBank/DDBJ databases">
        <title>Conservation and host-specific expression of non-tandemly repeated heterogenous ribosome RNA gene in arbuscular mycorrhizal fungi.</title>
        <authorList>
            <person name="Maeda T."/>
            <person name="Kobayashi Y."/>
            <person name="Nakagawa T."/>
            <person name="Ezawa T."/>
            <person name="Yamaguchi K."/>
            <person name="Bino T."/>
            <person name="Nishimoto Y."/>
            <person name="Shigenobu S."/>
            <person name="Kawaguchi M."/>
        </authorList>
    </citation>
    <scope>NUCLEOTIDE SEQUENCE</scope>
    <source>
        <strain evidence="4">HR1</strain>
    </source>
</reference>
<protein>
    <submittedName>
        <fullName evidence="4">DUF1365 family protein</fullName>
    </submittedName>
</protein>
<sequence>MYKISFSNVNYIFEIIISILIIKILYHLIKNLLKSSLISLNQVNTRQKLYFCKTYHARFWPVKHSFKYPVLFVGVDLDLLEQQQYKEDGHSLFEIGYNNSSIIFNINDDDYLGKINSSDDNLENPYIQKPKNQIKSIKEKLLWHLKQHNIPTDDLSRFELITMPRFFGYAFNPASFHYCYNNNNELKVIILEVNNTFGEKHLHVLNRDTDNEKESRNGYDMSFTMKRTFHVSPFNDRLGTYKVLCNDPSSSGYLDMRIIMYADPDQDNESQLKKKMVATVSGPSYILSMSSLLYAIIRYPFDIFLTFPRILKEAYKLHYNKKLGIYHRPIPIEGTVVKLEPNSIELYAQEIITSYLRYLIENSLESAYITINLPDKNKLPIIIRPSNLPIISFSNTITINLHDYTFFTNLLINQNIYRALLIGYFGKSWDCDKLELLLKLFFNNRSEVEDNKKEPLHRDHKINLSNFENRISTLRRWYWKKLFNNRESSGERAKKEFDRLLQNMWPPVGVDRDFIASVVQNDVCFDIRLDATINSHEEVAVALRDLFAMNNEGNTIALFGYTHLYMLSPFTFPSSATISNVSPIIASKLHLLPFPPRYLPYENKEPLKHPVDKFIHSSKLFTNKDKLKYTWIMLLMVLGYFIDALFWQMITKFVEGPRGNPFFAEKWVWEGIVDLLKRYERKDKDEDENEDEDEDEEQWAECESDIESDKSINIRSSSEYCKNEEKKKRVFDGWEVVYERINNNDKLKRVKPISTPSLPSPSTEFKLAEINPIIEEERQQRLWLFTKIFREAILLRTD</sequence>
<dbReference type="Proteomes" id="UP000615446">
    <property type="component" value="Unassembled WGS sequence"/>
</dbReference>
<organism evidence="3 5">
    <name type="scientific">Rhizophagus clarus</name>
    <dbReference type="NCBI Taxonomy" id="94130"/>
    <lineage>
        <taxon>Eukaryota</taxon>
        <taxon>Fungi</taxon>
        <taxon>Fungi incertae sedis</taxon>
        <taxon>Mucoromycota</taxon>
        <taxon>Glomeromycotina</taxon>
        <taxon>Glomeromycetes</taxon>
        <taxon>Glomerales</taxon>
        <taxon>Glomeraceae</taxon>
        <taxon>Rhizophagus</taxon>
    </lineage>
</organism>
<evidence type="ECO:0000313" key="3">
    <source>
        <dbReference type="EMBL" id="GBC07107.1"/>
    </source>
</evidence>
<dbReference type="AlphaFoldDB" id="A0A2Z6SKK7"/>
<evidence type="ECO:0000313" key="4">
    <source>
        <dbReference type="EMBL" id="GES97699.1"/>
    </source>
</evidence>
<evidence type="ECO:0000313" key="5">
    <source>
        <dbReference type="Proteomes" id="UP000247702"/>
    </source>
</evidence>
<reference evidence="3 5" key="1">
    <citation type="submission" date="2017-11" db="EMBL/GenBank/DDBJ databases">
        <title>The genome of Rhizophagus clarus HR1 reveals common genetic basis of auxotrophy among arbuscular mycorrhizal fungi.</title>
        <authorList>
            <person name="Kobayashi Y."/>
        </authorList>
    </citation>
    <scope>NUCLEOTIDE SEQUENCE [LARGE SCALE GENOMIC DNA]</scope>
    <source>
        <strain evidence="3 5">HR1</strain>
    </source>
</reference>
<dbReference type="OrthoDB" id="2373613at2759"/>
<keyword evidence="5" id="KW-1185">Reference proteome</keyword>
<dbReference type="STRING" id="94130.A0A2Z6SKK7"/>
<feature type="region of interest" description="Disordered" evidence="1">
    <location>
        <begin position="683"/>
        <end position="702"/>
    </location>
</feature>
<evidence type="ECO:0000256" key="1">
    <source>
        <dbReference type="SAM" id="MobiDB-lite"/>
    </source>
</evidence>
<dbReference type="Proteomes" id="UP000247702">
    <property type="component" value="Unassembled WGS sequence"/>
</dbReference>
<gene>
    <name evidence="4" type="ORF">RCL2_002427700</name>
    <name evidence="3" type="ORF">RclHR1_07250009</name>
</gene>
<feature type="transmembrane region" description="Helical" evidence="2">
    <location>
        <begin position="12"/>
        <end position="29"/>
    </location>
</feature>